<dbReference type="GO" id="GO:0003677">
    <property type="term" value="F:DNA binding"/>
    <property type="evidence" value="ECO:0007669"/>
    <property type="project" value="UniProtKB-KW"/>
</dbReference>
<feature type="region of interest" description="Disordered" evidence="11">
    <location>
        <begin position="67"/>
        <end position="95"/>
    </location>
</feature>
<evidence type="ECO:0000259" key="12">
    <source>
        <dbReference type="PROSITE" id="PS50048"/>
    </source>
</evidence>
<keyword evidence="5" id="KW-0862">Zinc</keyword>
<reference evidence="15" key="1">
    <citation type="journal article" date="2017" name="Genome Biol.">
        <title>Comparative genomics reveals high biological diversity and specific adaptations in the industrially and medically important fungal genus Aspergillus.</title>
        <authorList>
            <person name="de Vries R.P."/>
            <person name="Riley R."/>
            <person name="Wiebenga A."/>
            <person name="Aguilar-Osorio G."/>
            <person name="Amillis S."/>
            <person name="Uchima C.A."/>
            <person name="Anderluh G."/>
            <person name="Asadollahi M."/>
            <person name="Askin M."/>
            <person name="Barry K."/>
            <person name="Battaglia E."/>
            <person name="Bayram O."/>
            <person name="Benocci T."/>
            <person name="Braus-Stromeyer S.A."/>
            <person name="Caldana C."/>
            <person name="Canovas D."/>
            <person name="Cerqueira G.C."/>
            <person name="Chen F."/>
            <person name="Chen W."/>
            <person name="Choi C."/>
            <person name="Clum A."/>
            <person name="Dos Santos R.A."/>
            <person name="Damasio A.R."/>
            <person name="Diallinas G."/>
            <person name="Emri T."/>
            <person name="Fekete E."/>
            <person name="Flipphi M."/>
            <person name="Freyberg S."/>
            <person name="Gallo A."/>
            <person name="Gournas C."/>
            <person name="Habgood R."/>
            <person name="Hainaut M."/>
            <person name="Harispe M.L."/>
            <person name="Henrissat B."/>
            <person name="Hilden K.S."/>
            <person name="Hope R."/>
            <person name="Hossain A."/>
            <person name="Karabika E."/>
            <person name="Karaffa L."/>
            <person name="Karanyi Z."/>
            <person name="Krasevec N."/>
            <person name="Kuo A."/>
            <person name="Kusch H."/>
            <person name="LaButti K."/>
            <person name="Lagendijk E.L."/>
            <person name="Lapidus A."/>
            <person name="Levasseur A."/>
            <person name="Lindquist E."/>
            <person name="Lipzen A."/>
            <person name="Logrieco A.F."/>
            <person name="MacCabe A."/>
            <person name="Maekelae M.R."/>
            <person name="Malavazi I."/>
            <person name="Melin P."/>
            <person name="Meyer V."/>
            <person name="Mielnichuk N."/>
            <person name="Miskei M."/>
            <person name="Molnar A.P."/>
            <person name="Mule G."/>
            <person name="Ngan C.Y."/>
            <person name="Orejas M."/>
            <person name="Orosz E."/>
            <person name="Ouedraogo J.P."/>
            <person name="Overkamp K.M."/>
            <person name="Park H.-S."/>
            <person name="Perrone G."/>
            <person name="Piumi F."/>
            <person name="Punt P.J."/>
            <person name="Ram A.F."/>
            <person name="Ramon A."/>
            <person name="Rauscher S."/>
            <person name="Record E."/>
            <person name="Riano-Pachon D.M."/>
            <person name="Robert V."/>
            <person name="Roehrig J."/>
            <person name="Ruller R."/>
            <person name="Salamov A."/>
            <person name="Salih N.S."/>
            <person name="Samson R.A."/>
            <person name="Sandor E."/>
            <person name="Sanguinetti M."/>
            <person name="Schuetze T."/>
            <person name="Sepcic K."/>
            <person name="Shelest E."/>
            <person name="Sherlock G."/>
            <person name="Sophianopoulou V."/>
            <person name="Squina F.M."/>
            <person name="Sun H."/>
            <person name="Susca A."/>
            <person name="Todd R.B."/>
            <person name="Tsang A."/>
            <person name="Unkles S.E."/>
            <person name="van de Wiele N."/>
            <person name="van Rossen-Uffink D."/>
            <person name="Oliveira J.V."/>
            <person name="Vesth T.C."/>
            <person name="Visser J."/>
            <person name="Yu J.-H."/>
            <person name="Zhou M."/>
            <person name="Andersen M.R."/>
            <person name="Archer D.B."/>
            <person name="Baker S.E."/>
            <person name="Benoit I."/>
            <person name="Brakhage A.A."/>
            <person name="Braus G.H."/>
            <person name="Fischer R."/>
            <person name="Frisvad J.C."/>
            <person name="Goldman G.H."/>
            <person name="Houbraken J."/>
            <person name="Oakley B."/>
            <person name="Pocsi I."/>
            <person name="Scazzocchio C."/>
            <person name="Seiboth B."/>
            <person name="vanKuyk P.A."/>
            <person name="Wortman J."/>
            <person name="Dyer P.S."/>
            <person name="Grigoriev I.V."/>
        </authorList>
    </citation>
    <scope>NUCLEOTIDE SEQUENCE [LARGE SCALE GENOMIC DNA]</scope>
    <source>
        <strain evidence="15">ITEM 5010</strain>
    </source>
</reference>
<dbReference type="GO" id="GO:0009893">
    <property type="term" value="P:positive regulation of metabolic process"/>
    <property type="evidence" value="ECO:0007669"/>
    <property type="project" value="UniProtKB-ARBA"/>
</dbReference>
<dbReference type="VEuPathDB" id="FungiDB:ASPCADRAFT_4221"/>
<protein>
    <recommendedName>
        <fullName evidence="16">C2H2-type domain-containing protein</fullName>
    </recommendedName>
</protein>
<dbReference type="PROSITE" id="PS50157">
    <property type="entry name" value="ZINC_FINGER_C2H2_2"/>
    <property type="match status" value="2"/>
</dbReference>
<evidence type="ECO:0000313" key="15">
    <source>
        <dbReference type="Proteomes" id="UP000188318"/>
    </source>
</evidence>
<dbReference type="PANTHER" id="PTHR31779:SF5">
    <property type="entry name" value="ZN(II)2CYS6 TRANSCRIPTION FACTOR (EUROFUNG)"/>
    <property type="match status" value="1"/>
</dbReference>
<dbReference type="InterPro" id="IPR036864">
    <property type="entry name" value="Zn2-C6_fun-type_DNA-bd_sf"/>
</dbReference>
<dbReference type="CDD" id="cd12148">
    <property type="entry name" value="fungal_TF_MHR"/>
    <property type="match status" value="1"/>
</dbReference>
<feature type="compositionally biased region" description="Basic and acidic residues" evidence="11">
    <location>
        <begin position="85"/>
        <end position="95"/>
    </location>
</feature>
<evidence type="ECO:0000256" key="5">
    <source>
        <dbReference type="ARBA" id="ARBA00022833"/>
    </source>
</evidence>
<keyword evidence="2" id="KW-0479">Metal-binding</keyword>
<dbReference type="InterPro" id="IPR001138">
    <property type="entry name" value="Zn2Cys6_DnaBD"/>
</dbReference>
<dbReference type="PROSITE" id="PS00028">
    <property type="entry name" value="ZINC_FINGER_C2H2_1"/>
    <property type="match status" value="1"/>
</dbReference>
<keyword evidence="4 10" id="KW-0863">Zinc-finger</keyword>
<dbReference type="GO" id="GO:0005634">
    <property type="term" value="C:nucleus"/>
    <property type="evidence" value="ECO:0007669"/>
    <property type="project" value="UniProtKB-SubCell"/>
</dbReference>
<evidence type="ECO:0000256" key="11">
    <source>
        <dbReference type="SAM" id="MobiDB-lite"/>
    </source>
</evidence>
<organism evidence="14 15">
    <name type="scientific">Aspergillus carbonarius (strain ITEM 5010)</name>
    <dbReference type="NCBI Taxonomy" id="602072"/>
    <lineage>
        <taxon>Eukaryota</taxon>
        <taxon>Fungi</taxon>
        <taxon>Dikarya</taxon>
        <taxon>Ascomycota</taxon>
        <taxon>Pezizomycotina</taxon>
        <taxon>Eurotiomycetes</taxon>
        <taxon>Eurotiomycetidae</taxon>
        <taxon>Eurotiales</taxon>
        <taxon>Aspergillaceae</taxon>
        <taxon>Aspergillus</taxon>
        <taxon>Aspergillus subgen. Circumdati</taxon>
    </lineage>
</organism>
<dbReference type="Gene3D" id="4.10.240.10">
    <property type="entry name" value="Zn(2)-C6 fungal-type DNA-binding domain"/>
    <property type="match status" value="1"/>
</dbReference>
<evidence type="ECO:0000256" key="9">
    <source>
        <dbReference type="ARBA" id="ARBA00023242"/>
    </source>
</evidence>
<accession>A0A1R3RT11</accession>
<keyword evidence="6" id="KW-0805">Transcription regulation</keyword>
<dbReference type="SUPFAM" id="SSF57667">
    <property type="entry name" value="beta-beta-alpha zinc fingers"/>
    <property type="match status" value="1"/>
</dbReference>
<evidence type="ECO:0000256" key="3">
    <source>
        <dbReference type="ARBA" id="ARBA00022737"/>
    </source>
</evidence>
<keyword evidence="9" id="KW-0539">Nucleus</keyword>
<evidence type="ECO:0000259" key="13">
    <source>
        <dbReference type="PROSITE" id="PS50157"/>
    </source>
</evidence>
<dbReference type="SUPFAM" id="SSF57701">
    <property type="entry name" value="Zn2/Cys6 DNA-binding domain"/>
    <property type="match status" value="1"/>
</dbReference>
<dbReference type="InterPro" id="IPR007219">
    <property type="entry name" value="XnlR_reg_dom"/>
</dbReference>
<dbReference type="InterPro" id="IPR036236">
    <property type="entry name" value="Znf_C2H2_sf"/>
</dbReference>
<dbReference type="OrthoDB" id="4064873at2759"/>
<dbReference type="Proteomes" id="UP000188318">
    <property type="component" value="Unassembled WGS sequence"/>
</dbReference>
<gene>
    <name evidence="14" type="ORF">ASPCADRAFT_4221</name>
</gene>
<dbReference type="GO" id="GO:0000981">
    <property type="term" value="F:DNA-binding transcription factor activity, RNA polymerase II-specific"/>
    <property type="evidence" value="ECO:0007669"/>
    <property type="project" value="InterPro"/>
</dbReference>
<keyword evidence="3" id="KW-0677">Repeat</keyword>
<evidence type="ECO:0000256" key="4">
    <source>
        <dbReference type="ARBA" id="ARBA00022771"/>
    </source>
</evidence>
<dbReference type="AlphaFoldDB" id="A0A1R3RT11"/>
<dbReference type="SMART" id="SM00066">
    <property type="entry name" value="GAL4"/>
    <property type="match status" value="1"/>
</dbReference>
<name>A0A1R3RT11_ASPC5</name>
<evidence type="ECO:0000256" key="7">
    <source>
        <dbReference type="ARBA" id="ARBA00023125"/>
    </source>
</evidence>
<keyword evidence="15" id="KW-1185">Reference proteome</keyword>
<dbReference type="InterPro" id="IPR013087">
    <property type="entry name" value="Znf_C2H2_type"/>
</dbReference>
<dbReference type="SMART" id="SM00355">
    <property type="entry name" value="ZnF_C2H2"/>
    <property type="match status" value="2"/>
</dbReference>
<evidence type="ECO:0000256" key="8">
    <source>
        <dbReference type="ARBA" id="ARBA00023163"/>
    </source>
</evidence>
<keyword evidence="7" id="KW-0238">DNA-binding</keyword>
<evidence type="ECO:0000256" key="1">
    <source>
        <dbReference type="ARBA" id="ARBA00004123"/>
    </source>
</evidence>
<proteinExistence type="predicted"/>
<dbReference type="PROSITE" id="PS50048">
    <property type="entry name" value="ZN2_CY6_FUNGAL_2"/>
    <property type="match status" value="1"/>
</dbReference>
<keyword evidence="8" id="KW-0804">Transcription</keyword>
<feature type="domain" description="C2H2-type" evidence="13">
    <location>
        <begin position="17"/>
        <end position="44"/>
    </location>
</feature>
<evidence type="ECO:0000256" key="6">
    <source>
        <dbReference type="ARBA" id="ARBA00023015"/>
    </source>
</evidence>
<evidence type="ECO:0008006" key="16">
    <source>
        <dbReference type="Google" id="ProtNLM"/>
    </source>
</evidence>
<feature type="domain" description="C2H2-type" evidence="13">
    <location>
        <begin position="45"/>
        <end position="72"/>
    </location>
</feature>
<dbReference type="GO" id="GO:0008270">
    <property type="term" value="F:zinc ion binding"/>
    <property type="evidence" value="ECO:0007669"/>
    <property type="project" value="UniProtKB-KW"/>
</dbReference>
<dbReference type="Gene3D" id="3.30.160.60">
    <property type="entry name" value="Classic Zinc Finger"/>
    <property type="match status" value="2"/>
</dbReference>
<dbReference type="InterPro" id="IPR052478">
    <property type="entry name" value="Metabolite_Synth_Reg"/>
</dbReference>
<evidence type="ECO:0000313" key="14">
    <source>
        <dbReference type="EMBL" id="OOF97613.1"/>
    </source>
</evidence>
<feature type="domain" description="Zn(2)-C6 fungal-type" evidence="12">
    <location>
        <begin position="321"/>
        <end position="350"/>
    </location>
</feature>
<evidence type="ECO:0000256" key="10">
    <source>
        <dbReference type="PROSITE-ProRule" id="PRU00042"/>
    </source>
</evidence>
<dbReference type="EMBL" id="KV907497">
    <property type="protein sequence ID" value="OOF97613.1"/>
    <property type="molecule type" value="Genomic_DNA"/>
</dbReference>
<dbReference type="Pfam" id="PF00096">
    <property type="entry name" value="zf-C2H2"/>
    <property type="match status" value="1"/>
</dbReference>
<sequence>MVYCELSPTAAARREKLTCKVCGRTFNRQEHLQRHARTHTKEKPYSCSCGHSFSRKDLLTRHERLAHASGRNSEEQSAASASPVTDRRGQSPRLGMDDHFAITASRDQSVSLSSIPQDLSPSAFLPPSDPDFIAHTGEPQMIDPVLLSSTDGLFAGCDDPISGFTRFLSHGDLNIDWNETLMDPTPTLRDFNSTEHQIFQQITPDSVDVSSRVPDDPAGDDDFRELKPLSCPWLVSEAQYLELNDALTPFRKCHLALRLALQNGGCPVHPRLGLLKVERASGHPWGLQRSQFFAPRRSSRPEKDRYTLLHTAMEFIRSKTAGSSCRERKRKCNGDLPCSYCVRNQHECSYDAQPRRGRRARNPTIPASEPWTEGPTQLQLLEANSPAVFVQRLASNSSTALPMALGLPCYAWNLGFGPELMFLPNVGDLTEILTVADMRHLATAFFSEISPVYDFLDRPAVEEAITRRWIHSIPYDAVDSLLLGIAALGCLFSPTQARGTELERHLVYSGRVTLEYSSQLLSPDVDHVVGWLQRVIYLRLTSTPHATWMASCILMHMVETTKLHFNSESDSILALSLSAATCPPERRRKIYHVAQLFNTWVSLDCGKSPRELHRLSMILAPHDDRSLDELETALRELCTLRPAHSMLQLLQCNIALCIFRRATALTRALSSQSVDSILDVMCTSLREVEELLTQDSPWWHVLNIPFQIGCVLLVVDHERALEVLTDALRMVRMVAMHYQTHAAKEA</sequence>
<dbReference type="GO" id="GO:0006351">
    <property type="term" value="P:DNA-templated transcription"/>
    <property type="evidence" value="ECO:0007669"/>
    <property type="project" value="InterPro"/>
</dbReference>
<dbReference type="PANTHER" id="PTHR31779">
    <property type="entry name" value="2-NITROPROPANE DIOXYGENASE FAMILY, PUTATIVE (AFU_ORTHOLOGUE AFUA_2G17430)-RELATED"/>
    <property type="match status" value="1"/>
</dbReference>
<dbReference type="Pfam" id="PF00172">
    <property type="entry name" value="Zn_clus"/>
    <property type="match status" value="1"/>
</dbReference>
<comment type="subcellular location">
    <subcellularLocation>
        <location evidence="1">Nucleus</location>
    </subcellularLocation>
</comment>
<dbReference type="FunFam" id="3.30.160.60:FF:001498">
    <property type="entry name" value="Zinc finger protein 404"/>
    <property type="match status" value="1"/>
</dbReference>
<evidence type="ECO:0000256" key="2">
    <source>
        <dbReference type="ARBA" id="ARBA00022723"/>
    </source>
</evidence>
<dbReference type="Pfam" id="PF04082">
    <property type="entry name" value="Fungal_trans"/>
    <property type="match status" value="1"/>
</dbReference>
<dbReference type="CDD" id="cd00067">
    <property type="entry name" value="GAL4"/>
    <property type="match status" value="1"/>
</dbReference>
<dbReference type="GO" id="GO:0009410">
    <property type="term" value="P:response to xenobiotic stimulus"/>
    <property type="evidence" value="ECO:0007669"/>
    <property type="project" value="TreeGrafter"/>
</dbReference>